<evidence type="ECO:0000313" key="2">
    <source>
        <dbReference type="Proteomes" id="UP000730482"/>
    </source>
</evidence>
<sequence>MQAILTDFSDVLPAANPNPALLTVPYLLRCLDRAAPEADDRFGEIYEHTANHGDGEGLACARCQGWIAEPDSNTDDGTPSGRPRLVHDLVAAQAARRAGNAAERAAIRAARDAGLRPDEILAVLGGVDNAMGWFAVTDLLHQEPWPDIPAPPRMPDAVLICWWELPGRDINSFEASNTPLHHELWRHQICTYADEYAAHSAFEAGIKTALLDLSEARSQRTVSVALMRPGHRPALHNLVTRPAPWVQRNGLEALDASVLTRWVIEALEY</sequence>
<keyword evidence="2" id="KW-1185">Reference proteome</keyword>
<dbReference type="Proteomes" id="UP000730482">
    <property type="component" value="Unassembled WGS sequence"/>
</dbReference>
<accession>A0ABS5KJD4</accession>
<name>A0ABS5KJD4_9ACTN</name>
<dbReference type="EMBL" id="JAAFYZ010000010">
    <property type="protein sequence ID" value="MBS2546217.1"/>
    <property type="molecule type" value="Genomic_DNA"/>
</dbReference>
<comment type="caution">
    <text evidence="1">The sequence shown here is derived from an EMBL/GenBank/DDBJ whole genome shotgun (WGS) entry which is preliminary data.</text>
</comment>
<reference evidence="1 2" key="1">
    <citation type="submission" date="2020-02" db="EMBL/GenBank/DDBJ databases">
        <title>Acidophilic actinobacteria isolated from forest soil.</title>
        <authorList>
            <person name="Golinska P."/>
        </authorList>
    </citation>
    <scope>NUCLEOTIDE SEQUENCE [LARGE SCALE GENOMIC DNA]</scope>
    <source>
        <strain evidence="1 2">NL8</strain>
    </source>
</reference>
<dbReference type="RefSeq" id="WP_212007867.1">
    <property type="nucleotide sequence ID" value="NZ_JAAFYZ010000010.1"/>
</dbReference>
<gene>
    <name evidence="1" type="ORF">KGQ19_04980</name>
</gene>
<protein>
    <submittedName>
        <fullName evidence="1">Uncharacterized protein</fullName>
    </submittedName>
</protein>
<evidence type="ECO:0000313" key="1">
    <source>
        <dbReference type="EMBL" id="MBS2546217.1"/>
    </source>
</evidence>
<proteinExistence type="predicted"/>
<organism evidence="1 2">
    <name type="scientific">Catenulispora pinistramenti</name>
    <dbReference type="NCBI Taxonomy" id="2705254"/>
    <lineage>
        <taxon>Bacteria</taxon>
        <taxon>Bacillati</taxon>
        <taxon>Actinomycetota</taxon>
        <taxon>Actinomycetes</taxon>
        <taxon>Catenulisporales</taxon>
        <taxon>Catenulisporaceae</taxon>
        <taxon>Catenulispora</taxon>
    </lineage>
</organism>